<dbReference type="AlphaFoldDB" id="A0A182FWL5"/>
<protein>
    <submittedName>
        <fullName evidence="1">Uncharacterized protein</fullName>
    </submittedName>
</protein>
<reference evidence="1" key="2">
    <citation type="submission" date="2022-08" db="UniProtKB">
        <authorList>
            <consortium name="EnsemblMetazoa"/>
        </authorList>
    </citation>
    <scope>IDENTIFICATION</scope>
    <source>
        <strain evidence="1">STECLA/ALBI9_A</strain>
    </source>
</reference>
<evidence type="ECO:0000313" key="2">
    <source>
        <dbReference type="Proteomes" id="UP000069272"/>
    </source>
</evidence>
<dbReference type="EnsemblMetazoa" id="AALB014058-RA">
    <property type="protein sequence ID" value="AALB014058-PA"/>
    <property type="gene ID" value="AALB014058"/>
</dbReference>
<keyword evidence="2" id="KW-1185">Reference proteome</keyword>
<name>A0A182FWL5_ANOAL</name>
<reference evidence="1 2" key="1">
    <citation type="journal article" date="2017" name="G3 (Bethesda)">
        <title>The Physical Genome Mapping of Anopheles albimanus Corrected Scaffold Misassemblies and Identified Interarm Rearrangements in Genus Anopheles.</title>
        <authorList>
            <person name="Artemov G.N."/>
            <person name="Peery A.N."/>
            <person name="Jiang X."/>
            <person name="Tu Z."/>
            <person name="Stegniy V.N."/>
            <person name="Sharakhova M.V."/>
            <person name="Sharakhov I.V."/>
        </authorList>
    </citation>
    <scope>NUCLEOTIDE SEQUENCE [LARGE SCALE GENOMIC DNA]</scope>
    <source>
        <strain evidence="1 2">ALBI9_A</strain>
    </source>
</reference>
<dbReference type="VEuPathDB" id="VectorBase:AALB014058"/>
<organism evidence="1 2">
    <name type="scientific">Anopheles albimanus</name>
    <name type="common">New world malaria mosquito</name>
    <dbReference type="NCBI Taxonomy" id="7167"/>
    <lineage>
        <taxon>Eukaryota</taxon>
        <taxon>Metazoa</taxon>
        <taxon>Ecdysozoa</taxon>
        <taxon>Arthropoda</taxon>
        <taxon>Hexapoda</taxon>
        <taxon>Insecta</taxon>
        <taxon>Pterygota</taxon>
        <taxon>Neoptera</taxon>
        <taxon>Endopterygota</taxon>
        <taxon>Diptera</taxon>
        <taxon>Nematocera</taxon>
        <taxon>Culicoidea</taxon>
        <taxon>Culicidae</taxon>
        <taxon>Anophelinae</taxon>
        <taxon>Anopheles</taxon>
    </lineage>
</organism>
<evidence type="ECO:0000313" key="1">
    <source>
        <dbReference type="EnsemblMetazoa" id="AALB014058-PA"/>
    </source>
</evidence>
<proteinExistence type="predicted"/>
<dbReference type="Proteomes" id="UP000069272">
    <property type="component" value="Chromosome 2L"/>
</dbReference>
<accession>A0A182FWL5</accession>
<sequence>MCAVCVFLSLLCPYSSGVSIAAVNESNQYWAPASTASKALSSGHSVFLKQTRAGVWCPRCGWTMSSGANVCHEVCDEAMVNGVDQH</sequence>